<dbReference type="PANTHER" id="PTHR42759">
    <property type="entry name" value="MOXR FAMILY PROTEIN"/>
    <property type="match status" value="1"/>
</dbReference>
<evidence type="ECO:0000313" key="4">
    <source>
        <dbReference type="Proteomes" id="UP001233164"/>
    </source>
</evidence>
<comment type="caution">
    <text evidence="3">The sequence shown here is derived from an EMBL/GenBank/DDBJ whole genome shotgun (WGS) entry which is preliminary data.</text>
</comment>
<dbReference type="SMART" id="SM00382">
    <property type="entry name" value="AAA"/>
    <property type="match status" value="1"/>
</dbReference>
<dbReference type="InterPro" id="IPR011704">
    <property type="entry name" value="ATPase_dyneun-rel_AAA"/>
</dbReference>
<dbReference type="CDD" id="cd00009">
    <property type="entry name" value="AAA"/>
    <property type="match status" value="1"/>
</dbReference>
<dbReference type="Proteomes" id="UP001233164">
    <property type="component" value="Unassembled WGS sequence"/>
</dbReference>
<dbReference type="InterPro" id="IPR050764">
    <property type="entry name" value="CbbQ/NirQ/NorQ/GpvN"/>
</dbReference>
<organism evidence="3 4">
    <name type="scientific">Rhodococcus indonesiensis</name>
    <dbReference type="NCBI Taxonomy" id="3055869"/>
    <lineage>
        <taxon>Bacteria</taxon>
        <taxon>Bacillati</taxon>
        <taxon>Actinomycetota</taxon>
        <taxon>Actinomycetes</taxon>
        <taxon>Mycobacteriales</taxon>
        <taxon>Nocardiaceae</taxon>
        <taxon>Rhodococcus</taxon>
    </lineage>
</organism>
<feature type="compositionally biased region" description="Gly residues" evidence="1">
    <location>
        <begin position="369"/>
        <end position="393"/>
    </location>
</feature>
<evidence type="ECO:0000259" key="2">
    <source>
        <dbReference type="SMART" id="SM00382"/>
    </source>
</evidence>
<dbReference type="PANTHER" id="PTHR42759:SF1">
    <property type="entry name" value="MAGNESIUM-CHELATASE SUBUNIT CHLD"/>
    <property type="match status" value="1"/>
</dbReference>
<dbReference type="NCBIfam" id="NF047784">
    <property type="entry name" value="MadB_ATPase"/>
    <property type="match status" value="1"/>
</dbReference>
<feature type="compositionally biased region" description="Low complexity" evidence="1">
    <location>
        <begin position="313"/>
        <end position="345"/>
    </location>
</feature>
<accession>A0ABT7RM96</accession>
<evidence type="ECO:0000256" key="1">
    <source>
        <dbReference type="SAM" id="MobiDB-lite"/>
    </source>
</evidence>
<dbReference type="InterPro" id="IPR027417">
    <property type="entry name" value="P-loop_NTPase"/>
</dbReference>
<feature type="region of interest" description="Disordered" evidence="1">
    <location>
        <begin position="313"/>
        <end position="393"/>
    </location>
</feature>
<dbReference type="SUPFAM" id="SSF52540">
    <property type="entry name" value="P-loop containing nucleoside triphosphate hydrolases"/>
    <property type="match status" value="1"/>
</dbReference>
<dbReference type="Pfam" id="PF07728">
    <property type="entry name" value="AAA_5"/>
    <property type="match status" value="1"/>
</dbReference>
<keyword evidence="4" id="KW-1185">Reference proteome</keyword>
<dbReference type="RefSeq" id="WP_289378830.1">
    <property type="nucleotide sequence ID" value="NZ_JAUBOF010000028.1"/>
</dbReference>
<name>A0ABT7RM96_9NOCA</name>
<proteinExistence type="predicted"/>
<feature type="domain" description="AAA+ ATPase" evidence="2">
    <location>
        <begin position="35"/>
        <end position="215"/>
    </location>
</feature>
<gene>
    <name evidence="3" type="ORF">QT969_10735</name>
</gene>
<sequence length="393" mass="41922">MTSFTSGPELADALRRHDYIADDEFAVVVHLATALERPLLLEGPAGVGKTELAKALAAVGGRKLVRLQCYEGLDDSRALYEWDYAKQLLHVQMLRDRIGEQLAAYPEVAEASRFLAAQDFGLYSETFLAVRPLLEAILSPEPVVLLVDEVDRTEESMEALLLEVLAERQVTIPEVGTFTARSAPWVILTSNDTRELSPALKRRCLHYHVGYPTPEREREIVTARAPEVDTVTAGEVVDLARTLRELPLRKSPSISEVIDAARAATVLRRGGGDHTSLRQIRDILLAALLKYTGDADLVRARLDGDTALAAPTTTAPATTAPATTAPRTTVGTTVATTTAPTTTEPAGERPERATVASRPANTTTAVFRGRGGGGSGVGGSGVGGSGVGIGARR</sequence>
<protein>
    <submittedName>
        <fullName evidence="3">MoxR family ATPase</fullName>
    </submittedName>
</protein>
<reference evidence="3 4" key="1">
    <citation type="submission" date="2023-06" db="EMBL/GenBank/DDBJ databases">
        <title>Rhodococcus indonesiensis sp. nov a new member of the Rhodococcus ruber lineage isolated from a sediment of neutral hot spring.</title>
        <authorList>
            <person name="Kusuma A.B."/>
            <person name="Fenylestari G."/>
            <person name="Ammar F."/>
            <person name="Nouioui I."/>
            <person name="Goodfellow M."/>
        </authorList>
    </citation>
    <scope>NUCLEOTIDE SEQUENCE [LARGE SCALE GENOMIC DNA]</scope>
    <source>
        <strain evidence="3 4">CSLK01-03</strain>
    </source>
</reference>
<dbReference type="EMBL" id="JAUBOF010000028">
    <property type="protein sequence ID" value="MDM7488768.1"/>
    <property type="molecule type" value="Genomic_DNA"/>
</dbReference>
<evidence type="ECO:0000313" key="3">
    <source>
        <dbReference type="EMBL" id="MDM7488768.1"/>
    </source>
</evidence>
<dbReference type="Gene3D" id="3.40.50.300">
    <property type="entry name" value="P-loop containing nucleotide triphosphate hydrolases"/>
    <property type="match status" value="1"/>
</dbReference>
<dbReference type="InterPro" id="IPR003593">
    <property type="entry name" value="AAA+_ATPase"/>
</dbReference>